<dbReference type="KEGG" id="phet:94289906"/>
<proteinExistence type="predicted"/>
<organism evidence="2 3">
    <name type="scientific">Porcisia hertigi</name>
    <dbReference type="NCBI Taxonomy" id="2761500"/>
    <lineage>
        <taxon>Eukaryota</taxon>
        <taxon>Discoba</taxon>
        <taxon>Euglenozoa</taxon>
        <taxon>Kinetoplastea</taxon>
        <taxon>Metakinetoplastina</taxon>
        <taxon>Trypanosomatida</taxon>
        <taxon>Trypanosomatidae</taxon>
        <taxon>Leishmaniinae</taxon>
        <taxon>Porcisia</taxon>
    </lineage>
</organism>
<protein>
    <submittedName>
        <fullName evidence="2">Uncharacterized protein</fullName>
    </submittedName>
</protein>
<dbReference type="AlphaFoldDB" id="A0A836I3K1"/>
<dbReference type="Proteomes" id="UP000674318">
    <property type="component" value="Unassembled WGS sequence"/>
</dbReference>
<evidence type="ECO:0000313" key="3">
    <source>
        <dbReference type="Proteomes" id="UP000674318"/>
    </source>
</evidence>
<dbReference type="EMBL" id="JAFJZO010000031">
    <property type="protein sequence ID" value="KAG5497567.1"/>
    <property type="molecule type" value="Genomic_DNA"/>
</dbReference>
<comment type="caution">
    <text evidence="2">The sequence shown here is derived from an EMBL/GenBank/DDBJ whole genome shotgun (WGS) entry which is preliminary data.</text>
</comment>
<dbReference type="RefSeq" id="XP_067755035.1">
    <property type="nucleotide sequence ID" value="XM_067899829.1"/>
</dbReference>
<feature type="compositionally biased region" description="Basic and acidic residues" evidence="1">
    <location>
        <begin position="388"/>
        <end position="401"/>
    </location>
</feature>
<reference evidence="2 3" key="1">
    <citation type="submission" date="2021-02" db="EMBL/GenBank/DDBJ databases">
        <title>Porcisia hertigi Genome sequencing and assembly.</title>
        <authorList>
            <person name="Almutairi H."/>
            <person name="Gatherer D."/>
        </authorList>
    </citation>
    <scope>NUCLEOTIDE SEQUENCE [LARGE SCALE GENOMIC DNA]</scope>
    <source>
        <strain evidence="2 3">C119</strain>
    </source>
</reference>
<sequence>MLFRSLPLHAVKVVSATLIEAMPLPDKRVPTAGSHRTLTFHLHRLRRKETFGIDCDEQCFVRGMPGDLVSSSAALQGVFGNGQLAHKSAAQVISINGVITRSKATVQELLDSGLDVIVQCNLSAVDSSVSVPVHNDDGIEERKDELREALDTPKRRQRKPKISTTELLEADTIQGVGEAPKEVKKRVRGDRGSSRKTAATGKKLLKHIGAGSAVMGESNTAVDFSTLNDGAEADTEESINAAALDKLHELAPAKPQQTRGRGLRKRRALYAVEDEKTAAEETPGDVWFADAQAARAGGGEVGEASGEKDVARIPKRRGRPRKMDSVVASVEAKRGEGPKRGRPRRAPAGSEPKKQVHSDGGHEQVHTPKNIEEMPTPQTTELDSGKASPEKDEHSIIELEF</sequence>
<dbReference type="OrthoDB" id="266356at2759"/>
<keyword evidence="3" id="KW-1185">Reference proteome</keyword>
<accession>A0A836I3K1</accession>
<feature type="region of interest" description="Disordered" evidence="1">
    <location>
        <begin position="178"/>
        <end position="202"/>
    </location>
</feature>
<feature type="region of interest" description="Disordered" evidence="1">
    <location>
        <begin position="297"/>
        <end position="401"/>
    </location>
</feature>
<gene>
    <name evidence="2" type="ORF">JKF63_03831</name>
</gene>
<evidence type="ECO:0000313" key="2">
    <source>
        <dbReference type="EMBL" id="KAG5497567.1"/>
    </source>
</evidence>
<evidence type="ECO:0000256" key="1">
    <source>
        <dbReference type="SAM" id="MobiDB-lite"/>
    </source>
</evidence>
<dbReference type="GeneID" id="94289906"/>
<feature type="compositionally biased region" description="Basic and acidic residues" evidence="1">
    <location>
        <begin position="351"/>
        <end position="372"/>
    </location>
</feature>
<name>A0A836I3K1_9TRYP</name>